<protein>
    <submittedName>
        <fullName evidence="2">Uncharacterized protein</fullName>
    </submittedName>
</protein>
<sequence>MMTPNDYPAHNGYSPFPTTLPPYVGAVLFETFLYGIYFNLFLICVFVLLRRNQPLHYVLLISAITMFALATADIVYTYCIVFGKLFAGVFHFLTFAKYYLYVTNNVLADTLLLYRCYIVWDFRKDIVIGPLVLLIAGTVCGYIFEGATNHLFKYAWIYLAMTLVLNLLLTGLTAGRIFWIARAAEPILGDNVLHRYNSTIAILTESGAIYSLYIILNLAFHKHKTGSASSKW</sequence>
<feature type="transmembrane region" description="Helical" evidence="1">
    <location>
        <begin position="156"/>
        <end position="179"/>
    </location>
</feature>
<evidence type="ECO:0000313" key="3">
    <source>
        <dbReference type="Proteomes" id="UP001148786"/>
    </source>
</evidence>
<accession>A0A9W8MV85</accession>
<reference evidence="2" key="1">
    <citation type="submission" date="2022-07" db="EMBL/GenBank/DDBJ databases">
        <title>Genome Sequence of Agrocybe chaxingu.</title>
        <authorList>
            <person name="Buettner E."/>
        </authorList>
    </citation>
    <scope>NUCLEOTIDE SEQUENCE</scope>
    <source>
        <strain evidence="2">MP-N11</strain>
    </source>
</reference>
<feature type="transmembrane region" description="Helical" evidence="1">
    <location>
        <begin position="56"/>
        <end position="78"/>
    </location>
</feature>
<feature type="transmembrane region" description="Helical" evidence="1">
    <location>
        <begin position="200"/>
        <end position="220"/>
    </location>
</feature>
<dbReference type="AlphaFoldDB" id="A0A9W8MV85"/>
<gene>
    <name evidence="2" type="ORF">NLJ89_g7253</name>
</gene>
<feature type="transmembrane region" description="Helical" evidence="1">
    <location>
        <begin position="98"/>
        <end position="114"/>
    </location>
</feature>
<keyword evidence="1" id="KW-0472">Membrane</keyword>
<feature type="transmembrane region" description="Helical" evidence="1">
    <location>
        <begin position="126"/>
        <end position="144"/>
    </location>
</feature>
<evidence type="ECO:0000313" key="2">
    <source>
        <dbReference type="EMBL" id="KAJ3505756.1"/>
    </source>
</evidence>
<comment type="caution">
    <text evidence="2">The sequence shown here is derived from an EMBL/GenBank/DDBJ whole genome shotgun (WGS) entry which is preliminary data.</text>
</comment>
<proteinExistence type="predicted"/>
<feature type="transmembrane region" description="Helical" evidence="1">
    <location>
        <begin position="20"/>
        <end position="49"/>
    </location>
</feature>
<keyword evidence="1" id="KW-1133">Transmembrane helix</keyword>
<organism evidence="2 3">
    <name type="scientific">Agrocybe chaxingu</name>
    <dbReference type="NCBI Taxonomy" id="84603"/>
    <lineage>
        <taxon>Eukaryota</taxon>
        <taxon>Fungi</taxon>
        <taxon>Dikarya</taxon>
        <taxon>Basidiomycota</taxon>
        <taxon>Agaricomycotina</taxon>
        <taxon>Agaricomycetes</taxon>
        <taxon>Agaricomycetidae</taxon>
        <taxon>Agaricales</taxon>
        <taxon>Agaricineae</taxon>
        <taxon>Strophariaceae</taxon>
        <taxon>Agrocybe</taxon>
    </lineage>
</organism>
<name>A0A9W8MV85_9AGAR</name>
<dbReference type="OrthoDB" id="3226582at2759"/>
<dbReference type="Proteomes" id="UP001148786">
    <property type="component" value="Unassembled WGS sequence"/>
</dbReference>
<keyword evidence="3" id="KW-1185">Reference proteome</keyword>
<dbReference type="EMBL" id="JANKHO010000847">
    <property type="protein sequence ID" value="KAJ3505756.1"/>
    <property type="molecule type" value="Genomic_DNA"/>
</dbReference>
<evidence type="ECO:0000256" key="1">
    <source>
        <dbReference type="SAM" id="Phobius"/>
    </source>
</evidence>
<keyword evidence="1" id="KW-0812">Transmembrane</keyword>